<feature type="transmembrane region" description="Helical" evidence="1">
    <location>
        <begin position="35"/>
        <end position="54"/>
    </location>
</feature>
<keyword evidence="1" id="KW-1133">Transmembrane helix</keyword>
<evidence type="ECO:0000313" key="2">
    <source>
        <dbReference type="EMBL" id="AYJ01372.1"/>
    </source>
</evidence>
<accession>A0A660HN10</accession>
<proteinExistence type="predicted"/>
<name>A0A660HN10_ZIZJU</name>
<keyword evidence="1" id="KW-0472">Membrane</keyword>
<evidence type="ECO:0000256" key="1">
    <source>
        <dbReference type="SAM" id="Phobius"/>
    </source>
</evidence>
<reference evidence="2 3" key="1">
    <citation type="journal article" date="2018" name="BMC Genomics">
        <title>Comparative genome analysis of jujube witches'-broom Phytoplasma, an obligate pathogen that causes jujube witches'-broom disease.</title>
        <authorList>
            <person name="Wang J."/>
            <person name="Song L."/>
            <person name="Jiao Q."/>
            <person name="Yang S."/>
            <person name="Gao R."/>
            <person name="Lu X."/>
            <person name="Zhou G."/>
        </authorList>
    </citation>
    <scope>NUCLEOTIDE SEQUENCE [LARGE SCALE GENOMIC DNA]</scope>
    <source>
        <strain evidence="2">Jwb-nky</strain>
    </source>
</reference>
<dbReference type="EMBL" id="CP025121">
    <property type="protein sequence ID" value="AYJ01372.1"/>
    <property type="molecule type" value="Genomic_DNA"/>
</dbReference>
<organism evidence="2 3">
    <name type="scientific">Ziziphus jujuba witches'-broom phytoplasma</name>
    <dbReference type="NCBI Taxonomy" id="135727"/>
    <lineage>
        <taxon>Bacteria</taxon>
        <taxon>Bacillati</taxon>
        <taxon>Mycoplasmatota</taxon>
        <taxon>Mollicutes</taxon>
        <taxon>Acholeplasmatales</taxon>
        <taxon>Acholeplasmataceae</taxon>
        <taxon>Candidatus Phytoplasma</taxon>
        <taxon>16SrV (Elm yellows group)</taxon>
    </lineage>
</organism>
<sequence>MKRAAIKTEQSSLIFIMIIFLLSIKKIKIRSKSGLISNMFVYIGYLLNISSLLFDINQKHKIFTVFKFKY</sequence>
<keyword evidence="3" id="KW-1185">Reference proteome</keyword>
<keyword evidence="1" id="KW-0812">Transmembrane</keyword>
<dbReference type="Proteomes" id="UP000272462">
    <property type="component" value="Chromosome"/>
</dbReference>
<dbReference type="AlphaFoldDB" id="A0A660HN10"/>
<dbReference type="KEGG" id="pzi:CWO85_02570"/>
<protein>
    <submittedName>
        <fullName evidence="2">Uncharacterized protein</fullName>
    </submittedName>
</protein>
<gene>
    <name evidence="2" type="ORF">CWO85_02570</name>
</gene>
<evidence type="ECO:0000313" key="3">
    <source>
        <dbReference type="Proteomes" id="UP000272462"/>
    </source>
</evidence>